<dbReference type="Proteomes" id="UP000012081">
    <property type="component" value="Unassembled WGS sequence"/>
</dbReference>
<keyword evidence="4" id="KW-1185">Reference proteome</keyword>
<evidence type="ECO:0000313" key="3">
    <source>
        <dbReference type="EMBL" id="EMT53406.1"/>
    </source>
</evidence>
<dbReference type="EMBL" id="APBN01000002">
    <property type="protein sequence ID" value="EMT53406.1"/>
    <property type="molecule type" value="Genomic_DNA"/>
</dbReference>
<dbReference type="OrthoDB" id="2547319at2"/>
<protein>
    <submittedName>
        <fullName evidence="3">Glycosyltransferase</fullName>
    </submittedName>
</protein>
<dbReference type="Gene3D" id="3.40.50.2000">
    <property type="entry name" value="Glycogen Phosphorylase B"/>
    <property type="match status" value="2"/>
</dbReference>
<dbReference type="Pfam" id="PF13439">
    <property type="entry name" value="Glyco_transf_4"/>
    <property type="match status" value="1"/>
</dbReference>
<evidence type="ECO:0000259" key="2">
    <source>
        <dbReference type="Pfam" id="PF13439"/>
    </source>
</evidence>
<dbReference type="PATRIC" id="fig|1300222.3.peg.1089"/>
<dbReference type="CDD" id="cd03801">
    <property type="entry name" value="GT4_PimA-like"/>
    <property type="match status" value="1"/>
</dbReference>
<comment type="caution">
    <text evidence="3">The sequence shown here is derived from an EMBL/GenBank/DDBJ whole genome shotgun (WGS) entry which is preliminary data.</text>
</comment>
<accession>M8E298</accession>
<sequence>MNISAPSASERVVMLISHHAHPEIVTGAEKVLLMLGAALLEMRLKVVWISPGPGLSVVRADQMGMESRIIPFPLLWSFIYSPGRLGDEIGMLQMRAEGSLLDQAIAEISPSLIIANSAINAFPLVIAQKRKIPVWWYIHETVPSKPETLPLLALIHGHGDRILVPSAIIAQSLASAGQRQIDLLPYGVVILDHLFVRERRKVVRQTLSWTDSDAVIGWFGSIYAGKGLIELIRACRSLKSQEKIVLLAAGNIGDDDYFRMCQEEAKWMEAVEYHYLGALPDISDLLLAVDMVVVPSLVEEAFPNVALEAMALSICIVAFKSGGLKEIVIDGKTGMLIDKGDTASLGAAIQKLIDEPDIRAAMGQQGRQRAVELYHYDNFKRLVNAMISQQGGRGPV</sequence>
<dbReference type="RefSeq" id="WP_003386867.1">
    <property type="nucleotide sequence ID" value="NZ_APBN01000002.1"/>
</dbReference>
<feature type="domain" description="Glycosyl transferase family 1" evidence="1">
    <location>
        <begin position="205"/>
        <end position="369"/>
    </location>
</feature>
<feature type="domain" description="Glycosyltransferase subfamily 4-like N-terminal" evidence="2">
    <location>
        <begin position="26"/>
        <end position="188"/>
    </location>
</feature>
<evidence type="ECO:0000313" key="4">
    <source>
        <dbReference type="Proteomes" id="UP000012081"/>
    </source>
</evidence>
<dbReference type="PANTHER" id="PTHR45947">
    <property type="entry name" value="SULFOQUINOVOSYL TRANSFERASE SQD2"/>
    <property type="match status" value="1"/>
</dbReference>
<dbReference type="InterPro" id="IPR001296">
    <property type="entry name" value="Glyco_trans_1"/>
</dbReference>
<dbReference type="PANTHER" id="PTHR45947:SF3">
    <property type="entry name" value="SULFOQUINOVOSYL TRANSFERASE SQD2"/>
    <property type="match status" value="1"/>
</dbReference>
<dbReference type="Pfam" id="PF00534">
    <property type="entry name" value="Glycos_transf_1"/>
    <property type="match status" value="1"/>
</dbReference>
<evidence type="ECO:0000259" key="1">
    <source>
        <dbReference type="Pfam" id="PF00534"/>
    </source>
</evidence>
<keyword evidence="3" id="KW-0808">Transferase</keyword>
<name>M8E298_9BACL</name>
<dbReference type="SUPFAM" id="SSF53756">
    <property type="entry name" value="UDP-Glycosyltransferase/glycogen phosphorylase"/>
    <property type="match status" value="1"/>
</dbReference>
<dbReference type="InterPro" id="IPR050194">
    <property type="entry name" value="Glycosyltransferase_grp1"/>
</dbReference>
<proteinExistence type="predicted"/>
<dbReference type="STRING" id="1300222.I532_05320"/>
<dbReference type="InterPro" id="IPR028098">
    <property type="entry name" value="Glyco_trans_4-like_N"/>
</dbReference>
<organism evidence="3 4">
    <name type="scientific">Brevibacillus borstelensis AK1</name>
    <dbReference type="NCBI Taxonomy" id="1300222"/>
    <lineage>
        <taxon>Bacteria</taxon>
        <taxon>Bacillati</taxon>
        <taxon>Bacillota</taxon>
        <taxon>Bacilli</taxon>
        <taxon>Bacillales</taxon>
        <taxon>Paenibacillaceae</taxon>
        <taxon>Brevibacillus</taxon>
    </lineage>
</organism>
<dbReference type="GO" id="GO:0016757">
    <property type="term" value="F:glycosyltransferase activity"/>
    <property type="evidence" value="ECO:0007669"/>
    <property type="project" value="InterPro"/>
</dbReference>
<dbReference type="AlphaFoldDB" id="M8E298"/>
<gene>
    <name evidence="3" type="ORF">I532_05320</name>
</gene>
<reference evidence="3 4" key="1">
    <citation type="submission" date="2013-03" db="EMBL/GenBank/DDBJ databases">
        <title>Assembly of a new bacterial strain Brevibacillus borstelensis AK1.</title>
        <authorList>
            <person name="Rajan I."/>
            <person name="PoliReddy D."/>
            <person name="Sugumar T."/>
            <person name="Rathinam K."/>
            <person name="Alqarawi S."/>
            <person name="Khalil A.B."/>
            <person name="Sivakumar N."/>
        </authorList>
    </citation>
    <scope>NUCLEOTIDE SEQUENCE [LARGE SCALE GENOMIC DNA]</scope>
    <source>
        <strain evidence="3 4">AK1</strain>
    </source>
</reference>